<feature type="domain" description="DUF7750" evidence="5">
    <location>
        <begin position="741"/>
        <end position="777"/>
    </location>
</feature>
<dbReference type="Gene3D" id="3.40.50.1820">
    <property type="entry name" value="alpha/beta hydrolase"/>
    <property type="match status" value="1"/>
</dbReference>
<dbReference type="SUPFAM" id="SSF53474">
    <property type="entry name" value="alpha/beta-Hydrolases"/>
    <property type="match status" value="1"/>
</dbReference>
<feature type="compositionally biased region" description="Basic and acidic residues" evidence="2">
    <location>
        <begin position="805"/>
        <end position="830"/>
    </location>
</feature>
<dbReference type="GO" id="GO:0047372">
    <property type="term" value="F:monoacylglycerol lipase activity"/>
    <property type="evidence" value="ECO:0007669"/>
    <property type="project" value="TreeGrafter"/>
</dbReference>
<evidence type="ECO:0000256" key="3">
    <source>
        <dbReference type="SAM" id="Phobius"/>
    </source>
</evidence>
<feature type="region of interest" description="Disordered" evidence="2">
    <location>
        <begin position="466"/>
        <end position="495"/>
    </location>
</feature>
<evidence type="ECO:0000259" key="5">
    <source>
        <dbReference type="Pfam" id="PF24930"/>
    </source>
</evidence>
<sequence length="1913" mass="209729">MNTNLHHLKPPLLHPHLFFSPVNPYQFRHYKRRRLKPCKSSSNFLEPFKNFLIQFPPPNTLDILAPAFGLASGITLFLSQSNKFSKSSNIGEWVLFSSPTPFNRFVILRCPSISFEGSEFIENVNDKLVEGDRHFVSGKIGVRRESGEGLKLEFQRVCVNTEDGGVISLDWPADLELEEEHGLDTTLLLFPGTAKGSSEDNVRFLVVDALKRGFFPVVMNPRGCAASPITTARLFTAADSDDISTAIQFISKARPWTTLMGVGWGYGANMLTKYLAEVGEGTPLTAATCINNPFDLEEATRCSPYHVALDQKLTGGLIDILQSNKEIFQGRAKGFDVENALVSKSVRDFEKAISMVSYGFEEIEDFYSKSSTRGMVGNVKIPVLFIQSDDGTVPLFSIPRSLIAENPFTSLLLCSCVPSSAVKSGRAAVSWCQNLTIEWLTAVELGLLKGRHPLLKDVDVNFNPSKGLPPVESRVSDKRVQLNKQSSLTPTDSSGYTLEPINKILQDIQSRSRKDSQRDLKLDEELQGVGNGVVQQRTSVDAELIEQDSADPVDIESGYTPEAINKILQDIQSRSRKDSQRDLKLDEELQGDENGVVQQRTSVDAELIEQDSADPVDIESGYTPEAINKILQDIQSRSRKDSQRDLKLDEELQGDENGVVQQRTSVDAELIEQDSADPVDIESGQAQQTAQVVMNMLDVMMPGTLTKEKKKAQNSIISSIDLTILGNISMVFYNTDLVLVQVLTAVGQGETIMKALQDAVPEEVLGKLTTSVTGILQAQHRNLKVDGLLSSGEVPNIPITKIQEKVREVSSEEVTSKEPHSPDQMERAEDLTDGSVNNQPETEKSGAASEKELHSSKNIQKSIETIQSQVMSSQQGDPSGFDRKVPNESGHKNEKDEQGEKGLETSSIPNITSHSEKAGSTEETIIDESKVEQGGGTPLVEAKRENKNEEKTADSSADQNGVVSANMTEEPLPPAVSATDSQTIERDGNGDQKNEDKSADSSADQKRIVSPNITEEPQTIETDGNGDQKRENKTMQPANDQNKPPTSDSNPPTFSVTGALDALTGMDDSTQVAVNSVFGVLENMISQFEEETDHEKNIKNKNEAEGELVDSKPKKLENANDSGKLSDTLHHPPVHKLHQSGGNQQNAASSGLVEEEPTADPILFSGNGTRGSQGDTASNYEIKEEPKNDQLVSGKYLAGYDRHVNSIPLYVTANPYGDFLQNKYFHRYLLSKIPNSKPLDLDTTTALLLDYFPEEGKWKLLEHPGITGESVGGVITTSNDAGIKIQVYSSGKENDGENYIEPSYVVLDTEKLQEPVEEYSTVENITENGDDILDELIEFVKIVVLDALRIEAGRKLGAASKKEMKSYLARDLELVADAVSLAVGRNKDHTWCLKGKYHRIEGTEEKVGTVQGEQIVKAISSAVLRTNNLRRLAWCQTQNHGQKSQDKACIKEMDHKLTIKTAHTTSLNSSINRDGEEATLKTTNNDRVMVGAVTAAFGASALLVQQQDPSNSKEGGESSPKFLKERGNLLKEAEKLEVTESEKNQNIVTSLAEKAMSVAGPVVPTKEDGGVDQERLVAMLANLGQQGGMLKLVGKIALLWGGIRGAMSLTDKLILFLHIAERPLYQRVLGFAGMVLVLWSPIFVPLLPTLVMSWTTSNPSRFAEFVCIVGLYTAIMILVTLWGRRIRGYEDPLEQYGLDLTALPKIQNFLWGLIGGVLLVVSIQSLNALLGCVTFSWPSSIPSSSLDAMTWLKMYVQMIMLAGRGIITASGIVLVEELLFRSWLPEEIKADVGYHQAIIISGLAFSLFQRSVWAIPGLWLFSLALAGFRQRSEGSLSIPIGLRTGIMASSFVLQTGGVLTYKSSYPVWVTGTPQLQPFSGAIGLAFSLLLAVILYPRQPPLEEKSLARSSDEQ</sequence>
<feature type="compositionally biased region" description="Basic and acidic residues" evidence="2">
    <location>
        <begin position="573"/>
        <end position="587"/>
    </location>
</feature>
<dbReference type="GO" id="GO:0004175">
    <property type="term" value="F:endopeptidase activity"/>
    <property type="evidence" value="ECO:0007669"/>
    <property type="project" value="UniProtKB-ARBA"/>
</dbReference>
<keyword evidence="3" id="KW-1133">Transmembrane helix</keyword>
<feature type="transmembrane region" description="Helical" evidence="3">
    <location>
        <begin position="1878"/>
        <end position="1895"/>
    </location>
</feature>
<feature type="region of interest" description="Disordered" evidence="2">
    <location>
        <begin position="634"/>
        <end position="653"/>
    </location>
</feature>
<reference evidence="6" key="1">
    <citation type="submission" date="2019-03" db="EMBL/GenBank/DDBJ databases">
        <authorList>
            <person name="Mank J."/>
            <person name="Almeida P."/>
        </authorList>
    </citation>
    <scope>NUCLEOTIDE SEQUENCE</scope>
    <source>
        <strain evidence="6">78183</strain>
    </source>
</reference>
<feature type="compositionally biased region" description="Polar residues" evidence="2">
    <location>
        <begin position="1140"/>
        <end position="1149"/>
    </location>
</feature>
<comment type="similarity">
    <text evidence="1">Belongs to the AB hydrolase superfamily. AB hydrolase 4 family.</text>
</comment>
<dbReference type="InterPro" id="IPR050960">
    <property type="entry name" value="AB_hydrolase_4_sf"/>
</dbReference>
<feature type="transmembrane region" description="Helical" evidence="3">
    <location>
        <begin position="1811"/>
        <end position="1828"/>
    </location>
</feature>
<feature type="compositionally biased region" description="Polar residues" evidence="2">
    <location>
        <begin position="856"/>
        <end position="877"/>
    </location>
</feature>
<feature type="compositionally biased region" description="Polar residues" evidence="2">
    <location>
        <begin position="1166"/>
        <end position="1179"/>
    </location>
</feature>
<keyword evidence="3" id="KW-0812">Transmembrane</keyword>
<feature type="region of interest" description="Disordered" evidence="2">
    <location>
        <begin position="805"/>
        <end position="1059"/>
    </location>
</feature>
<feature type="compositionally biased region" description="Polar residues" evidence="2">
    <location>
        <begin position="1011"/>
        <end position="1022"/>
    </location>
</feature>
<feature type="compositionally biased region" description="Basic and acidic residues" evidence="2">
    <location>
        <begin position="636"/>
        <end position="650"/>
    </location>
</feature>
<gene>
    <name evidence="6" type="ORF">SVIM_LOCUS186113</name>
</gene>
<proteinExistence type="inferred from homology"/>
<dbReference type="PANTHER" id="PTHR10794">
    <property type="entry name" value="ABHYDROLASE DOMAIN-CONTAINING PROTEIN"/>
    <property type="match status" value="1"/>
</dbReference>
<keyword evidence="3" id="KW-0472">Membrane</keyword>
<dbReference type="GO" id="GO:0034338">
    <property type="term" value="F:short-chain carboxylesterase activity"/>
    <property type="evidence" value="ECO:0007669"/>
    <property type="project" value="TreeGrafter"/>
</dbReference>
<feature type="compositionally biased region" description="Basic and acidic residues" evidence="2">
    <location>
        <begin position="941"/>
        <end position="953"/>
    </location>
</feature>
<feature type="transmembrane region" description="Helical" evidence="3">
    <location>
        <begin position="1628"/>
        <end position="1650"/>
    </location>
</feature>
<feature type="compositionally biased region" description="Basic and acidic residues" evidence="2">
    <location>
        <begin position="1093"/>
        <end position="1118"/>
    </location>
</feature>
<feature type="transmembrane region" description="Helical" evidence="3">
    <location>
        <begin position="1662"/>
        <end position="1683"/>
    </location>
</feature>
<organism evidence="6">
    <name type="scientific">Salix viminalis</name>
    <name type="common">Common osier</name>
    <name type="synonym">Basket willow</name>
    <dbReference type="NCBI Taxonomy" id="40686"/>
    <lineage>
        <taxon>Eukaryota</taxon>
        <taxon>Viridiplantae</taxon>
        <taxon>Streptophyta</taxon>
        <taxon>Embryophyta</taxon>
        <taxon>Tracheophyta</taxon>
        <taxon>Spermatophyta</taxon>
        <taxon>Magnoliopsida</taxon>
        <taxon>eudicotyledons</taxon>
        <taxon>Gunneridae</taxon>
        <taxon>Pentapetalae</taxon>
        <taxon>rosids</taxon>
        <taxon>fabids</taxon>
        <taxon>Malpighiales</taxon>
        <taxon>Salicaceae</taxon>
        <taxon>Saliceae</taxon>
        <taxon>Salix</taxon>
    </lineage>
</organism>
<evidence type="ECO:0000256" key="2">
    <source>
        <dbReference type="SAM" id="MobiDB-lite"/>
    </source>
</evidence>
<feature type="domain" description="DUF7750" evidence="5">
    <location>
        <begin position="684"/>
        <end position="711"/>
    </location>
</feature>
<dbReference type="EMBL" id="CAADRP010001125">
    <property type="protein sequence ID" value="VFU36600.1"/>
    <property type="molecule type" value="Genomic_DNA"/>
</dbReference>
<evidence type="ECO:0008006" key="7">
    <source>
        <dbReference type="Google" id="ProtNLM"/>
    </source>
</evidence>
<feature type="transmembrane region" description="Helical" evidence="3">
    <location>
        <begin position="1840"/>
        <end position="1858"/>
    </location>
</feature>
<evidence type="ECO:0000256" key="1">
    <source>
        <dbReference type="ARBA" id="ARBA00010884"/>
    </source>
</evidence>
<feature type="compositionally biased region" description="Polar residues" evidence="2">
    <location>
        <begin position="954"/>
        <end position="967"/>
    </location>
</feature>
<feature type="region of interest" description="Disordered" evidence="2">
    <location>
        <begin position="1090"/>
        <end position="1186"/>
    </location>
</feature>
<feature type="compositionally biased region" description="Polar residues" evidence="2">
    <location>
        <begin position="482"/>
        <end position="495"/>
    </location>
</feature>
<feature type="compositionally biased region" description="Polar residues" evidence="2">
    <location>
        <begin position="904"/>
        <end position="913"/>
    </location>
</feature>
<name>A0A6N2L9U4_SALVM</name>
<feature type="compositionally biased region" description="Basic and acidic residues" evidence="2">
    <location>
        <begin position="841"/>
        <end position="855"/>
    </location>
</feature>
<feature type="region of interest" description="Disordered" evidence="2">
    <location>
        <begin position="571"/>
        <end position="595"/>
    </location>
</feature>
<dbReference type="PANTHER" id="PTHR10794:SF92">
    <property type="entry name" value="EMBRYOGENESIS-ASSOCIATED PROTEIN EMB8"/>
    <property type="match status" value="1"/>
</dbReference>
<feature type="compositionally biased region" description="Basic and acidic residues" evidence="2">
    <location>
        <begin position="983"/>
        <end position="1007"/>
    </location>
</feature>
<evidence type="ECO:0000313" key="6">
    <source>
        <dbReference type="EMBL" id="VFU36600.1"/>
    </source>
</evidence>
<feature type="transmembrane region" description="Helical" evidence="3">
    <location>
        <begin position="1754"/>
        <end position="1775"/>
    </location>
</feature>
<feature type="compositionally biased region" description="Basic and acidic residues" evidence="2">
    <location>
        <begin position="880"/>
        <end position="903"/>
    </location>
</feature>
<protein>
    <recommendedName>
        <fullName evidence="7">AB hydrolase-1 domain-containing protein</fullName>
    </recommendedName>
</protein>
<dbReference type="GO" id="GO:0080120">
    <property type="term" value="P:CAAX-box protein maturation"/>
    <property type="evidence" value="ECO:0007669"/>
    <property type="project" value="UniProtKB-ARBA"/>
</dbReference>
<evidence type="ECO:0000259" key="4">
    <source>
        <dbReference type="Pfam" id="PF02517"/>
    </source>
</evidence>
<feature type="compositionally biased region" description="Polar residues" evidence="2">
    <location>
        <begin position="1034"/>
        <end position="1056"/>
    </location>
</feature>
<dbReference type="InterPro" id="IPR029058">
    <property type="entry name" value="AB_hydrolase_fold"/>
</dbReference>
<dbReference type="InterPro" id="IPR056652">
    <property type="entry name" value="DUF7750"/>
</dbReference>
<accession>A0A6N2L9U4</accession>
<dbReference type="InterPro" id="IPR003675">
    <property type="entry name" value="Rce1/LyrA-like_dom"/>
</dbReference>
<dbReference type="Pfam" id="PF02517">
    <property type="entry name" value="Rce1-like"/>
    <property type="match status" value="1"/>
</dbReference>
<feature type="domain" description="CAAX prenyl protease 2/Lysostaphin resistance protein A-like" evidence="4">
    <location>
        <begin position="1766"/>
        <end position="1843"/>
    </location>
</feature>
<feature type="transmembrane region" description="Helical" evidence="3">
    <location>
        <begin position="1709"/>
        <end position="1733"/>
    </location>
</feature>
<dbReference type="Pfam" id="PF24930">
    <property type="entry name" value="DUF7750"/>
    <property type="match status" value="2"/>
</dbReference>